<name>A0ABQ4UZ62_9HYPH</name>
<dbReference type="EMBL" id="BPRE01000013">
    <property type="protein sequence ID" value="GJE77300.1"/>
    <property type="molecule type" value="Genomic_DNA"/>
</dbReference>
<organism evidence="2 3">
    <name type="scientific">Methylorubrum suomiense</name>
    <dbReference type="NCBI Taxonomy" id="144191"/>
    <lineage>
        <taxon>Bacteria</taxon>
        <taxon>Pseudomonadati</taxon>
        <taxon>Pseudomonadota</taxon>
        <taxon>Alphaproteobacteria</taxon>
        <taxon>Hyphomicrobiales</taxon>
        <taxon>Methylobacteriaceae</taxon>
        <taxon>Methylorubrum</taxon>
    </lineage>
</organism>
<keyword evidence="3" id="KW-1185">Reference proteome</keyword>
<comment type="caution">
    <text evidence="2">The sequence shown here is derived from an EMBL/GenBank/DDBJ whole genome shotgun (WGS) entry which is preliminary data.</text>
</comment>
<gene>
    <name evidence="2" type="ORF">BGCPKDLD_3903</name>
</gene>
<evidence type="ECO:0000256" key="1">
    <source>
        <dbReference type="SAM" id="MobiDB-lite"/>
    </source>
</evidence>
<sequence length="275" mass="29207">MAATLDRGAFFAAARSYPFGGSLTQGQVTGISAILDACPPDLASESLSYCLATAFHETARTMLPIKEYGGTAYYKRMYDPQGDRPEVAKALGNTVPGDGAKFAGRGYVQLTGRSNYRRATGELQNRGYLTREQDLTQAPDMAMTPDVAAAIMFLGMMEGWFTGKKLSDYFGPNRSGDAFNARRIINGVDRAELIKAYHTGFRAALKAAGHMPGAVTPAVPVGPIETGPLFPPAPRNSGSPVAKAPAPTPAPVTEAKPGFWASALARLRNTYPPKG</sequence>
<dbReference type="Proteomes" id="UP001055093">
    <property type="component" value="Unassembled WGS sequence"/>
</dbReference>
<evidence type="ECO:0000313" key="3">
    <source>
        <dbReference type="Proteomes" id="UP001055093"/>
    </source>
</evidence>
<dbReference type="SUPFAM" id="SSF53955">
    <property type="entry name" value="Lysozyme-like"/>
    <property type="match status" value="1"/>
</dbReference>
<protein>
    <recommendedName>
        <fullName evidence="4">Chitinase</fullName>
    </recommendedName>
</protein>
<accession>A0ABQ4UZ62</accession>
<evidence type="ECO:0000313" key="2">
    <source>
        <dbReference type="EMBL" id="GJE77300.1"/>
    </source>
</evidence>
<reference evidence="2" key="1">
    <citation type="journal article" date="2021" name="Front. Microbiol.">
        <title>Comprehensive Comparative Genomics and Phenotyping of Methylobacterium Species.</title>
        <authorList>
            <person name="Alessa O."/>
            <person name="Ogura Y."/>
            <person name="Fujitani Y."/>
            <person name="Takami H."/>
            <person name="Hayashi T."/>
            <person name="Sahin N."/>
            <person name="Tani A."/>
        </authorList>
    </citation>
    <scope>NUCLEOTIDE SEQUENCE</scope>
    <source>
        <strain evidence="2">DSM 14458</strain>
    </source>
</reference>
<dbReference type="Gene3D" id="1.10.530.10">
    <property type="match status" value="1"/>
</dbReference>
<feature type="compositionally biased region" description="Low complexity" evidence="1">
    <location>
        <begin position="240"/>
        <end position="255"/>
    </location>
</feature>
<proteinExistence type="predicted"/>
<dbReference type="InterPro" id="IPR023346">
    <property type="entry name" value="Lysozyme-like_dom_sf"/>
</dbReference>
<dbReference type="RefSeq" id="WP_238308417.1">
    <property type="nucleotide sequence ID" value="NZ_BPRE01000013.1"/>
</dbReference>
<feature type="region of interest" description="Disordered" evidence="1">
    <location>
        <begin position="229"/>
        <end position="255"/>
    </location>
</feature>
<evidence type="ECO:0008006" key="4">
    <source>
        <dbReference type="Google" id="ProtNLM"/>
    </source>
</evidence>
<reference evidence="2" key="2">
    <citation type="submission" date="2021-08" db="EMBL/GenBank/DDBJ databases">
        <authorList>
            <person name="Tani A."/>
            <person name="Ola A."/>
            <person name="Ogura Y."/>
            <person name="Katsura K."/>
            <person name="Hayashi T."/>
        </authorList>
    </citation>
    <scope>NUCLEOTIDE SEQUENCE</scope>
    <source>
        <strain evidence="2">DSM 14458</strain>
    </source>
</reference>